<accession>T1X7M4</accession>
<dbReference type="Proteomes" id="UP000016223">
    <property type="component" value="Chromosome 1"/>
</dbReference>
<proteinExistence type="predicted"/>
<dbReference type="AlphaFoldDB" id="T1X7M4"/>
<reference evidence="1 2" key="1">
    <citation type="submission" date="2012-10" db="EMBL/GenBank/DDBJ databases">
        <title>Genome sequence of Variovorax paradoxus B4.</title>
        <authorList>
            <person name="Schuldes J."/>
            <person name="Brandt U."/>
            <person name="Hiessl S."/>
            <person name="Wuebbeler J.H."/>
            <person name="Thuermer A."/>
            <person name="Steinbuechel A."/>
            <person name="Daniel R."/>
        </authorList>
    </citation>
    <scope>NUCLEOTIDE SEQUENCE [LARGE SCALE GENOMIC DNA]</scope>
    <source>
        <strain evidence="1 2">B4</strain>
    </source>
</reference>
<sequence>MASFVGNMGKLIAFSAPVV</sequence>
<dbReference type="HOGENOM" id="CLU_3429906_0_0_4"/>
<organism evidence="1 2">
    <name type="scientific">Variovorax paradoxus B4</name>
    <dbReference type="NCBI Taxonomy" id="1246301"/>
    <lineage>
        <taxon>Bacteria</taxon>
        <taxon>Pseudomonadati</taxon>
        <taxon>Pseudomonadota</taxon>
        <taxon>Betaproteobacteria</taxon>
        <taxon>Burkholderiales</taxon>
        <taxon>Comamonadaceae</taxon>
        <taxon>Variovorax</taxon>
    </lineage>
</organism>
<protein>
    <submittedName>
        <fullName evidence="1">Uncharacterized protein</fullName>
    </submittedName>
</protein>
<name>T1X7M4_VARPD</name>
<dbReference type="EMBL" id="CP003911">
    <property type="protein sequence ID" value="AGU48553.1"/>
    <property type="molecule type" value="Genomic_DNA"/>
</dbReference>
<evidence type="ECO:0000313" key="1">
    <source>
        <dbReference type="EMBL" id="AGU48553.1"/>
    </source>
</evidence>
<gene>
    <name evidence="1" type="ORF">VAPA_1c14410</name>
</gene>
<dbReference type="KEGG" id="vpd:VAPA_1c14410"/>
<evidence type="ECO:0000313" key="2">
    <source>
        <dbReference type="Proteomes" id="UP000016223"/>
    </source>
</evidence>